<accession>A0A840PHL9</accession>
<organism evidence="6 7">
    <name type="scientific">Thermocatellispora tengchongensis</name>
    <dbReference type="NCBI Taxonomy" id="1073253"/>
    <lineage>
        <taxon>Bacteria</taxon>
        <taxon>Bacillati</taxon>
        <taxon>Actinomycetota</taxon>
        <taxon>Actinomycetes</taxon>
        <taxon>Streptosporangiales</taxon>
        <taxon>Streptosporangiaceae</taxon>
        <taxon>Thermocatellispora</taxon>
    </lineage>
</organism>
<dbReference type="SUPFAM" id="SSF46785">
    <property type="entry name" value="Winged helix' DNA-binding domain"/>
    <property type="match status" value="1"/>
</dbReference>
<dbReference type="AlphaFoldDB" id="A0A840PHL9"/>
<keyword evidence="4" id="KW-0804">Transcription</keyword>
<dbReference type="Pfam" id="PF00126">
    <property type="entry name" value="HTH_1"/>
    <property type="match status" value="1"/>
</dbReference>
<dbReference type="RefSeq" id="WP_185054228.1">
    <property type="nucleotide sequence ID" value="NZ_BAABIX010000012.1"/>
</dbReference>
<keyword evidence="2" id="KW-0805">Transcription regulation</keyword>
<dbReference type="InterPro" id="IPR050389">
    <property type="entry name" value="LysR-type_TF"/>
</dbReference>
<proteinExistence type="inferred from homology"/>
<protein>
    <submittedName>
        <fullName evidence="6">DNA-binding transcriptional LysR family regulator</fullName>
    </submittedName>
</protein>
<keyword evidence="3 6" id="KW-0238">DNA-binding</keyword>
<evidence type="ECO:0000313" key="6">
    <source>
        <dbReference type="EMBL" id="MBB5137311.1"/>
    </source>
</evidence>
<evidence type="ECO:0000256" key="3">
    <source>
        <dbReference type="ARBA" id="ARBA00023125"/>
    </source>
</evidence>
<dbReference type="EMBL" id="JACHGN010000017">
    <property type="protein sequence ID" value="MBB5137311.1"/>
    <property type="molecule type" value="Genomic_DNA"/>
</dbReference>
<comment type="caution">
    <text evidence="6">The sequence shown here is derived from an EMBL/GenBank/DDBJ whole genome shotgun (WGS) entry which is preliminary data.</text>
</comment>
<dbReference type="InterPro" id="IPR037402">
    <property type="entry name" value="YidZ_PBP2"/>
</dbReference>
<sequence length="298" mass="33011">MAHDLNLLETLAVLLEERHISRAAERMHLSQPAMSRTLQRLRAMFGDELLVRAPQGYTLTPRARSIQHELADILPRLDALLRGGSFDPAAATDSFRIALTDYATTLLGPGIFQPLFHQAPGVSLTAKPLDEQTFADLDSGRLDLAILGVQPPKQLRWEVLFEEDLVCVVSADHPVTGYRMSLADFLSFPHVVVVIFGEEQTVVEQRLAQLGHRRPSGLRVPYFSAAVTALPGTSLVATLPRRLAERYDADAGLRLLEMPAEFSPFLYGMAWHPRVDGDPAHGWLREIARQAGRALSRA</sequence>
<dbReference type="CDD" id="cd08417">
    <property type="entry name" value="PBP2_Nitroaromatics_like"/>
    <property type="match status" value="1"/>
</dbReference>
<dbReference type="Pfam" id="PF03466">
    <property type="entry name" value="LysR_substrate"/>
    <property type="match status" value="1"/>
</dbReference>
<dbReference type="InterPro" id="IPR005119">
    <property type="entry name" value="LysR_subst-bd"/>
</dbReference>
<dbReference type="InterPro" id="IPR036390">
    <property type="entry name" value="WH_DNA-bd_sf"/>
</dbReference>
<dbReference type="GO" id="GO:0003677">
    <property type="term" value="F:DNA binding"/>
    <property type="evidence" value="ECO:0007669"/>
    <property type="project" value="UniProtKB-KW"/>
</dbReference>
<dbReference type="InterPro" id="IPR000847">
    <property type="entry name" value="LysR_HTH_N"/>
</dbReference>
<keyword evidence="7" id="KW-1185">Reference proteome</keyword>
<reference evidence="6 7" key="1">
    <citation type="submission" date="2020-08" db="EMBL/GenBank/DDBJ databases">
        <title>Genomic Encyclopedia of Type Strains, Phase IV (KMG-IV): sequencing the most valuable type-strain genomes for metagenomic binning, comparative biology and taxonomic classification.</title>
        <authorList>
            <person name="Goeker M."/>
        </authorList>
    </citation>
    <scope>NUCLEOTIDE SEQUENCE [LARGE SCALE GENOMIC DNA]</scope>
    <source>
        <strain evidence="6 7">DSM 45615</strain>
    </source>
</reference>
<dbReference type="Gene3D" id="3.40.190.10">
    <property type="entry name" value="Periplasmic binding protein-like II"/>
    <property type="match status" value="2"/>
</dbReference>
<dbReference type="Proteomes" id="UP000578449">
    <property type="component" value="Unassembled WGS sequence"/>
</dbReference>
<dbReference type="SUPFAM" id="SSF53850">
    <property type="entry name" value="Periplasmic binding protein-like II"/>
    <property type="match status" value="1"/>
</dbReference>
<dbReference type="PANTHER" id="PTHR30118">
    <property type="entry name" value="HTH-TYPE TRANSCRIPTIONAL REGULATOR LEUO-RELATED"/>
    <property type="match status" value="1"/>
</dbReference>
<dbReference type="InterPro" id="IPR036388">
    <property type="entry name" value="WH-like_DNA-bd_sf"/>
</dbReference>
<dbReference type="PANTHER" id="PTHR30118:SF15">
    <property type="entry name" value="TRANSCRIPTIONAL REGULATORY PROTEIN"/>
    <property type="match status" value="1"/>
</dbReference>
<dbReference type="GO" id="GO:0003700">
    <property type="term" value="F:DNA-binding transcription factor activity"/>
    <property type="evidence" value="ECO:0007669"/>
    <property type="project" value="InterPro"/>
</dbReference>
<evidence type="ECO:0000259" key="5">
    <source>
        <dbReference type="PROSITE" id="PS50931"/>
    </source>
</evidence>
<feature type="domain" description="HTH lysR-type" evidence="5">
    <location>
        <begin position="3"/>
        <end position="60"/>
    </location>
</feature>
<evidence type="ECO:0000256" key="4">
    <source>
        <dbReference type="ARBA" id="ARBA00023163"/>
    </source>
</evidence>
<evidence type="ECO:0000313" key="7">
    <source>
        <dbReference type="Proteomes" id="UP000578449"/>
    </source>
</evidence>
<dbReference type="PROSITE" id="PS50931">
    <property type="entry name" value="HTH_LYSR"/>
    <property type="match status" value="1"/>
</dbReference>
<dbReference type="Gene3D" id="1.10.10.10">
    <property type="entry name" value="Winged helix-like DNA-binding domain superfamily/Winged helix DNA-binding domain"/>
    <property type="match status" value="1"/>
</dbReference>
<evidence type="ECO:0000256" key="2">
    <source>
        <dbReference type="ARBA" id="ARBA00023015"/>
    </source>
</evidence>
<gene>
    <name evidence="6" type="ORF">HNP84_007063</name>
</gene>
<comment type="similarity">
    <text evidence="1">Belongs to the LysR transcriptional regulatory family.</text>
</comment>
<name>A0A840PHL9_9ACTN</name>
<evidence type="ECO:0000256" key="1">
    <source>
        <dbReference type="ARBA" id="ARBA00009437"/>
    </source>
</evidence>
<dbReference type="PRINTS" id="PR00039">
    <property type="entry name" value="HTHLYSR"/>
</dbReference>